<dbReference type="SUPFAM" id="SSF51905">
    <property type="entry name" value="FAD/NAD(P)-binding domain"/>
    <property type="match status" value="1"/>
</dbReference>
<dbReference type="InterPro" id="IPR002938">
    <property type="entry name" value="FAD-bd"/>
</dbReference>
<evidence type="ECO:0000313" key="6">
    <source>
        <dbReference type="Proteomes" id="UP000774617"/>
    </source>
</evidence>
<evidence type="ECO:0000256" key="1">
    <source>
        <dbReference type="ARBA" id="ARBA00022630"/>
    </source>
</evidence>
<dbReference type="InterPro" id="IPR036188">
    <property type="entry name" value="FAD/NAD-bd_sf"/>
</dbReference>
<keyword evidence="3" id="KW-0560">Oxidoreductase</keyword>
<reference evidence="5 6" key="1">
    <citation type="journal article" date="2021" name="Nat. Commun.">
        <title>Genetic determinants of endophytism in the Arabidopsis root mycobiome.</title>
        <authorList>
            <person name="Mesny F."/>
            <person name="Miyauchi S."/>
            <person name="Thiergart T."/>
            <person name="Pickel B."/>
            <person name="Atanasova L."/>
            <person name="Karlsson M."/>
            <person name="Huettel B."/>
            <person name="Barry K.W."/>
            <person name="Haridas S."/>
            <person name="Chen C."/>
            <person name="Bauer D."/>
            <person name="Andreopoulos W."/>
            <person name="Pangilinan J."/>
            <person name="LaButti K."/>
            <person name="Riley R."/>
            <person name="Lipzen A."/>
            <person name="Clum A."/>
            <person name="Drula E."/>
            <person name="Henrissat B."/>
            <person name="Kohler A."/>
            <person name="Grigoriev I.V."/>
            <person name="Martin F.M."/>
            <person name="Hacquard S."/>
        </authorList>
    </citation>
    <scope>NUCLEOTIDE SEQUENCE [LARGE SCALE GENOMIC DNA]</scope>
    <source>
        <strain evidence="5 6">MPI-SDFR-AT-0080</strain>
    </source>
</reference>
<comment type="caution">
    <text evidence="5">The sequence shown here is derived from an EMBL/GenBank/DDBJ whole genome shotgun (WGS) entry which is preliminary data.</text>
</comment>
<dbReference type="PANTHER" id="PTHR46720">
    <property type="entry name" value="HYDROXYLASE, PUTATIVE (AFU_ORTHOLOGUE AFUA_3G01460)-RELATED"/>
    <property type="match status" value="1"/>
</dbReference>
<gene>
    <name evidence="5" type="ORF">B0J12DRAFT_33992</name>
</gene>
<organism evidence="5 6">
    <name type="scientific">Macrophomina phaseolina</name>
    <dbReference type="NCBI Taxonomy" id="35725"/>
    <lineage>
        <taxon>Eukaryota</taxon>
        <taxon>Fungi</taxon>
        <taxon>Dikarya</taxon>
        <taxon>Ascomycota</taxon>
        <taxon>Pezizomycotina</taxon>
        <taxon>Dothideomycetes</taxon>
        <taxon>Dothideomycetes incertae sedis</taxon>
        <taxon>Botryosphaeriales</taxon>
        <taxon>Botryosphaeriaceae</taxon>
        <taxon>Macrophomina</taxon>
    </lineage>
</organism>
<protein>
    <submittedName>
        <fullName evidence="5">Mannitol 1-phosphate dehydrogenase</fullName>
    </submittedName>
</protein>
<sequence>MIDPASELPGAQPPKPFSVAVVGGGLGGVVLAIALLVHRVPVHIYESAKSFGEIGAGVAFGPNSVRALALISPQLREAIARHATCNATPGLEDVFLSFRRGQASDGGMVDGRKAGSPGEWLFDLKNEQSADNLTGLPLRCCVHRAKFLDEIIKLVPEGAASFNKSLTTIDELTTEEGGGVRLHFSDGTSAVASAAIGCDGIKSKARQYVHGLEAQPTFTGCYAIRAMVSSAAFEKAMGRESTFNGQMYAGRGGYIITYPVDHGKLINVLASRSHPGSTWSQEAWLSPSTKEEMVEELHGWHPVLVEFLAQYGTMEKWALFDYHHDRKYWRGRVCLLGDAAHATTPHLGAGAGQAMEDAYVLSNLLGKAETAEDLPNVFQAYDAVRRPRTQQVVEFSRQSGLALAGLEEGVGTDYAKLEAVSVERFRWVWNEDLQKELDEAAGAMAA</sequence>
<evidence type="ECO:0000256" key="2">
    <source>
        <dbReference type="ARBA" id="ARBA00022827"/>
    </source>
</evidence>
<keyword evidence="2" id="KW-0274">FAD</keyword>
<evidence type="ECO:0000256" key="3">
    <source>
        <dbReference type="ARBA" id="ARBA00023002"/>
    </source>
</evidence>
<dbReference type="EMBL" id="JAGTJR010000001">
    <property type="protein sequence ID" value="KAH7065380.1"/>
    <property type="molecule type" value="Genomic_DNA"/>
</dbReference>
<dbReference type="Gene3D" id="3.50.50.60">
    <property type="entry name" value="FAD/NAD(P)-binding domain"/>
    <property type="match status" value="1"/>
</dbReference>
<evidence type="ECO:0000259" key="4">
    <source>
        <dbReference type="Pfam" id="PF01494"/>
    </source>
</evidence>
<dbReference type="Pfam" id="PF01494">
    <property type="entry name" value="FAD_binding_3"/>
    <property type="match status" value="1"/>
</dbReference>
<name>A0ABQ8GYU1_9PEZI</name>
<dbReference type="PRINTS" id="PR00420">
    <property type="entry name" value="RNGMNOXGNASE"/>
</dbReference>
<feature type="domain" description="FAD-binding" evidence="4">
    <location>
        <begin position="18"/>
        <end position="396"/>
    </location>
</feature>
<keyword evidence="6" id="KW-1185">Reference proteome</keyword>
<proteinExistence type="predicted"/>
<dbReference type="Proteomes" id="UP000774617">
    <property type="component" value="Unassembled WGS sequence"/>
</dbReference>
<dbReference type="SUPFAM" id="SSF54373">
    <property type="entry name" value="FAD-linked reductases, C-terminal domain"/>
    <property type="match status" value="1"/>
</dbReference>
<evidence type="ECO:0000313" key="5">
    <source>
        <dbReference type="EMBL" id="KAH7065380.1"/>
    </source>
</evidence>
<accession>A0ABQ8GYU1</accession>
<dbReference type="InterPro" id="IPR051104">
    <property type="entry name" value="FAD_monoxygenase"/>
</dbReference>
<dbReference type="PANTHER" id="PTHR46720:SF3">
    <property type="entry name" value="FAD-BINDING DOMAIN-CONTAINING PROTEIN-RELATED"/>
    <property type="match status" value="1"/>
</dbReference>
<keyword evidence="1" id="KW-0285">Flavoprotein</keyword>